<dbReference type="GO" id="GO:0003677">
    <property type="term" value="F:DNA binding"/>
    <property type="evidence" value="ECO:0007669"/>
    <property type="project" value="UniProtKB-KW"/>
</dbReference>
<dbReference type="GO" id="GO:0016787">
    <property type="term" value="F:hydrolase activity"/>
    <property type="evidence" value="ECO:0007669"/>
    <property type="project" value="UniProtKB-UniRule"/>
</dbReference>
<keyword evidence="6 11" id="KW-0238">DNA-binding</keyword>
<keyword evidence="5 10" id="KW-0067">ATP-binding</keyword>
<dbReference type="InterPro" id="IPR014016">
    <property type="entry name" value="UvrD-like_ATP-bd"/>
</dbReference>
<dbReference type="GO" id="GO:0005524">
    <property type="term" value="F:ATP binding"/>
    <property type="evidence" value="ECO:0007669"/>
    <property type="project" value="UniProtKB-UniRule"/>
</dbReference>
<dbReference type="Pfam" id="PF13361">
    <property type="entry name" value="UvrD_C"/>
    <property type="match status" value="1"/>
</dbReference>
<dbReference type="GO" id="GO:0033202">
    <property type="term" value="C:DNA helicase complex"/>
    <property type="evidence" value="ECO:0007669"/>
    <property type="project" value="TreeGrafter"/>
</dbReference>
<dbReference type="PANTHER" id="PTHR11070:SF2">
    <property type="entry name" value="ATP-DEPENDENT DNA HELICASE SRS2"/>
    <property type="match status" value="1"/>
</dbReference>
<dbReference type="Pfam" id="PF00580">
    <property type="entry name" value="UvrD-helicase"/>
    <property type="match status" value="1"/>
</dbReference>
<keyword evidence="4 10" id="KW-0347">Helicase</keyword>
<dbReference type="CDD" id="cd18807">
    <property type="entry name" value="SF1_C_UvrD"/>
    <property type="match status" value="1"/>
</dbReference>
<dbReference type="GO" id="GO:0000725">
    <property type="term" value="P:recombinational repair"/>
    <property type="evidence" value="ECO:0007669"/>
    <property type="project" value="TreeGrafter"/>
</dbReference>
<keyword evidence="3 10" id="KW-0378">Hydrolase</keyword>
<dbReference type="Gene3D" id="3.40.50.300">
    <property type="entry name" value="P-loop containing nucleotide triphosphate hydrolases"/>
    <property type="match status" value="2"/>
</dbReference>
<evidence type="ECO:0000256" key="2">
    <source>
        <dbReference type="ARBA" id="ARBA00022741"/>
    </source>
</evidence>
<evidence type="ECO:0000256" key="8">
    <source>
        <dbReference type="ARBA" id="ARBA00034617"/>
    </source>
</evidence>
<evidence type="ECO:0000256" key="1">
    <source>
        <dbReference type="ARBA" id="ARBA00009922"/>
    </source>
</evidence>
<dbReference type="FunFam" id="1.10.486.10:FF:000003">
    <property type="entry name" value="ATP-dependent DNA helicase"/>
    <property type="match status" value="1"/>
</dbReference>
<evidence type="ECO:0000313" key="15">
    <source>
        <dbReference type="EMBL" id="MBB5262907.1"/>
    </source>
</evidence>
<organism evidence="15 16">
    <name type="scientific">Catenibacillus scindens</name>
    <dbReference type="NCBI Taxonomy" id="673271"/>
    <lineage>
        <taxon>Bacteria</taxon>
        <taxon>Bacillati</taxon>
        <taxon>Bacillota</taxon>
        <taxon>Clostridia</taxon>
        <taxon>Lachnospirales</taxon>
        <taxon>Lachnospiraceae</taxon>
        <taxon>Catenibacillus</taxon>
    </lineage>
</organism>
<evidence type="ECO:0000259" key="13">
    <source>
        <dbReference type="PROSITE" id="PS51198"/>
    </source>
</evidence>
<dbReference type="InterPro" id="IPR027417">
    <property type="entry name" value="P-loop_NTPase"/>
</dbReference>
<dbReference type="Gene3D" id="1.10.486.10">
    <property type="entry name" value="PCRA, domain 4"/>
    <property type="match status" value="1"/>
</dbReference>
<accession>A0A7W8H724</accession>
<dbReference type="PROSITE" id="PS51217">
    <property type="entry name" value="UVRD_HELICASE_CTER"/>
    <property type="match status" value="1"/>
</dbReference>
<proteinExistence type="inferred from homology"/>
<dbReference type="FunFam" id="1.10.10.160:FF:000001">
    <property type="entry name" value="ATP-dependent DNA helicase"/>
    <property type="match status" value="1"/>
</dbReference>
<dbReference type="Pfam" id="PF21196">
    <property type="entry name" value="PcrA_UvrD_tudor"/>
    <property type="match status" value="1"/>
</dbReference>
<gene>
    <name evidence="15" type="ORF">HNP82_000001</name>
</gene>
<dbReference type="AlphaFoldDB" id="A0A7W8H724"/>
<dbReference type="GO" id="GO:0043138">
    <property type="term" value="F:3'-5' DNA helicase activity"/>
    <property type="evidence" value="ECO:0007669"/>
    <property type="project" value="UniProtKB-EC"/>
</dbReference>
<dbReference type="Gene3D" id="1.10.10.160">
    <property type="match status" value="1"/>
</dbReference>
<comment type="caution">
    <text evidence="15">The sequence shown here is derived from an EMBL/GenBank/DDBJ whole genome shotgun (WGS) entry which is preliminary data.</text>
</comment>
<feature type="binding site" evidence="10">
    <location>
        <begin position="26"/>
        <end position="33"/>
    </location>
    <ligand>
        <name>ATP</name>
        <dbReference type="ChEBI" id="CHEBI:30616"/>
    </ligand>
</feature>
<evidence type="ECO:0000256" key="4">
    <source>
        <dbReference type="ARBA" id="ARBA00022806"/>
    </source>
</evidence>
<evidence type="ECO:0000256" key="9">
    <source>
        <dbReference type="ARBA" id="ARBA00048988"/>
    </source>
</evidence>
<keyword evidence="2 10" id="KW-0547">Nucleotide-binding</keyword>
<evidence type="ECO:0000256" key="12">
    <source>
        <dbReference type="SAM" id="MobiDB-lite"/>
    </source>
</evidence>
<dbReference type="RefSeq" id="WP_183770059.1">
    <property type="nucleotide sequence ID" value="NZ_JACHFW010000001.1"/>
</dbReference>
<evidence type="ECO:0000313" key="16">
    <source>
        <dbReference type="Proteomes" id="UP000543642"/>
    </source>
</evidence>
<dbReference type="EMBL" id="JACHFW010000001">
    <property type="protein sequence ID" value="MBB5262907.1"/>
    <property type="molecule type" value="Genomic_DNA"/>
</dbReference>
<dbReference type="GO" id="GO:0005829">
    <property type="term" value="C:cytosol"/>
    <property type="evidence" value="ECO:0007669"/>
    <property type="project" value="TreeGrafter"/>
</dbReference>
<evidence type="ECO:0000256" key="5">
    <source>
        <dbReference type="ARBA" id="ARBA00022840"/>
    </source>
</evidence>
<comment type="catalytic activity">
    <reaction evidence="9 11">
        <text>ATP + H2O = ADP + phosphate + H(+)</text>
        <dbReference type="Rhea" id="RHEA:13065"/>
        <dbReference type="ChEBI" id="CHEBI:15377"/>
        <dbReference type="ChEBI" id="CHEBI:15378"/>
        <dbReference type="ChEBI" id="CHEBI:30616"/>
        <dbReference type="ChEBI" id="CHEBI:43474"/>
        <dbReference type="ChEBI" id="CHEBI:456216"/>
        <dbReference type="EC" id="5.6.2.4"/>
    </reaction>
</comment>
<dbReference type="EC" id="5.6.2.4" evidence="11"/>
<evidence type="ECO:0000256" key="7">
    <source>
        <dbReference type="ARBA" id="ARBA00023235"/>
    </source>
</evidence>
<dbReference type="InterPro" id="IPR013986">
    <property type="entry name" value="DExx_box_DNA_helicase_dom_sf"/>
</dbReference>
<dbReference type="Proteomes" id="UP000543642">
    <property type="component" value="Unassembled WGS sequence"/>
</dbReference>
<dbReference type="PROSITE" id="PS51198">
    <property type="entry name" value="UVRD_HELICASE_ATP_BIND"/>
    <property type="match status" value="1"/>
</dbReference>
<dbReference type="InterPro" id="IPR005751">
    <property type="entry name" value="ATP-dep_DNA_helicase_PcrA"/>
</dbReference>
<evidence type="ECO:0000256" key="10">
    <source>
        <dbReference type="PROSITE-ProRule" id="PRU00560"/>
    </source>
</evidence>
<dbReference type="GO" id="GO:0009314">
    <property type="term" value="P:response to radiation"/>
    <property type="evidence" value="ECO:0007669"/>
    <property type="project" value="UniProtKB-ARBA"/>
</dbReference>
<dbReference type="PANTHER" id="PTHR11070">
    <property type="entry name" value="UVRD / RECB / PCRA DNA HELICASE FAMILY MEMBER"/>
    <property type="match status" value="1"/>
</dbReference>
<dbReference type="CDD" id="cd17932">
    <property type="entry name" value="DEXQc_UvrD"/>
    <property type="match status" value="1"/>
</dbReference>
<sequence>MSIYETLNPVQQEAVYHTEGPLLILAGAGSGKTRVLTHRIAYLIDEKNVNPWNILAITFTNKAAGEMRERVDQIVGYGSENIWVSTFHSTCVRILRRYIDKIGYERNFTIYDTDDQKSVIKEVCKQLNIDTKIYKERTLLSAISSAKDELVTPKELLGQAHGDLARTRVANVYEAYQKKLKSNNALDFDDLIMKTVELLKTQPDVLDYYQQRFRYIMVDEYQDTNTAQFKFVSILADKYQNLCVVGDDDQSIYKFRGANIYNILNFEKQYPQAKVIKLEQNYRSTKNILAAANGVISNNAGRKDKALWTSNERGDLVDFCQYNTEYEEAAGVVDDIYMLAKDHQVSYKDCAVLYRTNSQSRVLEEKFVLRGIPYRMIGGQNFYARKEIKDLLCYLKTIDNGQDDLAVRRIINVPKRGIGATSLSRVDDYALNHGVSFFEALEDAKEIPGLGKAGSKISAFVNMIQVFRAQSEYISLSQLFDDILDETGYVKELEDEKTEEAMGRIENIEELRNKIVAYEEEHEHPDLSEFLEEVSLVADIDSLDETNDKVVLMTLHSAKGLEFPYVFMTGMEDGLFPSYMSIVSDDSMEIEEERRLCYVGITRAMKHLTLTCAKSRMVHGNTQYNKISRFVREIPAKLLHSNRPLEGDSDRTWSRYGEFSQTEPSQSFGRFGAGIQNNSSGLKGFQSAEYGRASVKGADSFSGGPKSDGSNSISQGRSKLDELLKSQKIFKGSDIFSKKSSNPSSDIYGGKMNVSARQKIETAQNLASGLNYGEGDRVKHVKFGEGTVVSIVREAADYVITVSFDKAGVKKMKAGFARLKKI</sequence>
<evidence type="ECO:0000256" key="11">
    <source>
        <dbReference type="RuleBase" id="RU364053"/>
    </source>
</evidence>
<feature type="domain" description="UvrD-like helicase C-terminal" evidence="14">
    <location>
        <begin position="286"/>
        <end position="560"/>
    </location>
</feature>
<comment type="similarity">
    <text evidence="1 11">Belongs to the helicase family. UvrD subfamily.</text>
</comment>
<evidence type="ECO:0000256" key="3">
    <source>
        <dbReference type="ARBA" id="ARBA00022801"/>
    </source>
</evidence>
<feature type="region of interest" description="Disordered" evidence="12">
    <location>
        <begin position="696"/>
        <end position="715"/>
    </location>
</feature>
<evidence type="ECO:0000256" key="6">
    <source>
        <dbReference type="ARBA" id="ARBA00023125"/>
    </source>
</evidence>
<dbReference type="SUPFAM" id="SSF52540">
    <property type="entry name" value="P-loop containing nucleoside triphosphate hydrolases"/>
    <property type="match status" value="1"/>
</dbReference>
<evidence type="ECO:0000259" key="14">
    <source>
        <dbReference type="PROSITE" id="PS51217"/>
    </source>
</evidence>
<keyword evidence="16" id="KW-1185">Reference proteome</keyword>
<feature type="domain" description="UvrD-like helicase ATP-binding" evidence="13">
    <location>
        <begin position="5"/>
        <end position="285"/>
    </location>
</feature>
<name>A0A7W8H724_9FIRM</name>
<dbReference type="InterPro" id="IPR000212">
    <property type="entry name" value="DNA_helicase_UvrD/REP"/>
</dbReference>
<dbReference type="InterPro" id="IPR014017">
    <property type="entry name" value="DNA_helicase_UvrD-like_C"/>
</dbReference>
<dbReference type="GO" id="GO:0006260">
    <property type="term" value="P:DNA replication"/>
    <property type="evidence" value="ECO:0007669"/>
    <property type="project" value="InterPro"/>
</dbReference>
<reference evidence="15 16" key="1">
    <citation type="submission" date="2020-08" db="EMBL/GenBank/DDBJ databases">
        <title>Genomic Encyclopedia of Type Strains, Phase IV (KMG-IV): sequencing the most valuable type-strain genomes for metagenomic binning, comparative biology and taxonomic classification.</title>
        <authorList>
            <person name="Goeker M."/>
        </authorList>
    </citation>
    <scope>NUCLEOTIDE SEQUENCE [LARGE SCALE GENOMIC DNA]</scope>
    <source>
        <strain evidence="15 16">DSM 106146</strain>
    </source>
</reference>
<comment type="catalytic activity">
    <reaction evidence="8">
        <text>Couples ATP hydrolysis with the unwinding of duplex DNA by translocating in the 3'-5' direction.</text>
        <dbReference type="EC" id="5.6.2.4"/>
    </reaction>
</comment>
<protein>
    <recommendedName>
        <fullName evidence="11">ATP-dependent DNA helicase</fullName>
        <ecNumber evidence="11">5.6.2.4</ecNumber>
    </recommendedName>
</protein>
<keyword evidence="7" id="KW-0413">Isomerase</keyword>
<dbReference type="NCBIfam" id="TIGR01073">
    <property type="entry name" value="pcrA"/>
    <property type="match status" value="1"/>
</dbReference>